<evidence type="ECO:0000256" key="2">
    <source>
        <dbReference type="ARBA" id="ARBA00010617"/>
    </source>
</evidence>
<evidence type="ECO:0000256" key="5">
    <source>
        <dbReference type="ARBA" id="ARBA00023002"/>
    </source>
</evidence>
<keyword evidence="5 9" id="KW-0560">Oxidoreductase</keyword>
<accession>A0AAV9X9J4</accession>
<dbReference type="Gene3D" id="1.10.630.10">
    <property type="entry name" value="Cytochrome P450"/>
    <property type="match status" value="1"/>
</dbReference>
<evidence type="ECO:0000256" key="4">
    <source>
        <dbReference type="ARBA" id="ARBA00022723"/>
    </source>
</evidence>
<dbReference type="PRINTS" id="PR00385">
    <property type="entry name" value="P450"/>
</dbReference>
<evidence type="ECO:0000256" key="6">
    <source>
        <dbReference type="ARBA" id="ARBA00023004"/>
    </source>
</evidence>
<dbReference type="EMBL" id="JAVHJO010000007">
    <property type="protein sequence ID" value="KAK6538603.1"/>
    <property type="molecule type" value="Genomic_DNA"/>
</dbReference>
<keyword evidence="4 8" id="KW-0479">Metal-binding</keyword>
<dbReference type="InterPro" id="IPR002402">
    <property type="entry name" value="Cyt_P450_E_grp-II"/>
</dbReference>
<sequence length="452" mass="51652">MYSGNYEEYGNTFAYNVLGETTYSTCEPRNIQHFLANQFKDFAIAPAKNGPFFPLLGDGIFVIDGHGWEYSRALLRPQFARNQITQLENMEEHFQVFKDCIPDGTAAAAELQELFFELTVDSATHFLFGESCDTLGHRRDILQGKVKQEIPSGAAFAKAFNETQSHMFTRFFLKGLHSWHNPKQFQEAVKICKDFTERYVSDVVELAKSGKLNETTKSGKYVFLQAIAKDTQDPIILRDATMNLLLAGRDTTGSLLGWLFYLLVRYPDVQAKLRRAIVADFGAEYDPSRITFESLKNCKYLRWVLDETLRLYPTVPINMRTAIRDTTLPLGGGPDGKSPVFIPKGSHIEYSVYAMHRRADIYGDDANWFRPERWESRPKTDAFGWEYLPFNGGPRICLGQQFALTEAGYTVVRMFQEYKRFESEEMDPFIKCFSTLTTCVGGKGVLVRCYKE</sequence>
<evidence type="ECO:0000313" key="11">
    <source>
        <dbReference type="Proteomes" id="UP001365542"/>
    </source>
</evidence>
<evidence type="ECO:0000313" key="10">
    <source>
        <dbReference type="EMBL" id="KAK6538603.1"/>
    </source>
</evidence>
<dbReference type="PANTHER" id="PTHR24287:SF1">
    <property type="entry name" value="P450, PUTATIVE (EUROFUNG)-RELATED"/>
    <property type="match status" value="1"/>
</dbReference>
<dbReference type="InterPro" id="IPR047146">
    <property type="entry name" value="Cyt_P450_E_CYP52_fungi"/>
</dbReference>
<keyword evidence="7 9" id="KW-0503">Monooxygenase</keyword>
<dbReference type="InterPro" id="IPR002974">
    <property type="entry name" value="Cyt_P450_E_CYP52_ascomycetes"/>
</dbReference>
<keyword evidence="10" id="KW-0808">Transferase</keyword>
<protein>
    <submittedName>
        <fullName evidence="10">Protein kinase alk2</fullName>
    </submittedName>
</protein>
<name>A0AAV9X9J4_9PEZI</name>
<evidence type="ECO:0000256" key="7">
    <source>
        <dbReference type="ARBA" id="ARBA00023033"/>
    </source>
</evidence>
<evidence type="ECO:0000256" key="1">
    <source>
        <dbReference type="ARBA" id="ARBA00001971"/>
    </source>
</evidence>
<dbReference type="GO" id="GO:0005506">
    <property type="term" value="F:iron ion binding"/>
    <property type="evidence" value="ECO:0007669"/>
    <property type="project" value="InterPro"/>
</dbReference>
<comment type="cofactor">
    <cofactor evidence="1 8">
        <name>heme</name>
        <dbReference type="ChEBI" id="CHEBI:30413"/>
    </cofactor>
</comment>
<dbReference type="InterPro" id="IPR017972">
    <property type="entry name" value="Cyt_P450_CS"/>
</dbReference>
<dbReference type="SUPFAM" id="SSF48264">
    <property type="entry name" value="Cytochrome P450"/>
    <property type="match status" value="1"/>
</dbReference>
<comment type="similarity">
    <text evidence="2 9">Belongs to the cytochrome P450 family.</text>
</comment>
<keyword evidence="10" id="KW-0418">Kinase</keyword>
<dbReference type="GO" id="GO:0016712">
    <property type="term" value="F:oxidoreductase activity, acting on paired donors, with incorporation or reduction of molecular oxygen, reduced flavin or flavoprotein as one donor, and incorporation of one atom of oxygen"/>
    <property type="evidence" value="ECO:0007669"/>
    <property type="project" value="InterPro"/>
</dbReference>
<dbReference type="GO" id="GO:0020037">
    <property type="term" value="F:heme binding"/>
    <property type="evidence" value="ECO:0007669"/>
    <property type="project" value="InterPro"/>
</dbReference>
<evidence type="ECO:0000256" key="3">
    <source>
        <dbReference type="ARBA" id="ARBA00022617"/>
    </source>
</evidence>
<keyword evidence="3 8" id="KW-0349">Heme</keyword>
<dbReference type="GO" id="GO:0016301">
    <property type="term" value="F:kinase activity"/>
    <property type="evidence" value="ECO:0007669"/>
    <property type="project" value="UniProtKB-KW"/>
</dbReference>
<proteinExistence type="inferred from homology"/>
<comment type="caution">
    <text evidence="10">The sequence shown here is derived from an EMBL/GenBank/DDBJ whole genome shotgun (WGS) entry which is preliminary data.</text>
</comment>
<dbReference type="Pfam" id="PF00067">
    <property type="entry name" value="p450"/>
    <property type="match status" value="1"/>
</dbReference>
<keyword evidence="11" id="KW-1185">Reference proteome</keyword>
<dbReference type="PANTHER" id="PTHR24287">
    <property type="entry name" value="P450, PUTATIVE (EUROFUNG)-RELATED"/>
    <property type="match status" value="1"/>
</dbReference>
<dbReference type="AlphaFoldDB" id="A0AAV9X9J4"/>
<dbReference type="PROSITE" id="PS00086">
    <property type="entry name" value="CYTOCHROME_P450"/>
    <property type="match status" value="1"/>
</dbReference>
<reference evidence="10 11" key="1">
    <citation type="submission" date="2019-10" db="EMBL/GenBank/DDBJ databases">
        <authorList>
            <person name="Palmer J.M."/>
        </authorList>
    </citation>
    <scope>NUCLEOTIDE SEQUENCE [LARGE SCALE GENOMIC DNA]</scope>
    <source>
        <strain evidence="10 11">TWF694</strain>
    </source>
</reference>
<organism evidence="10 11">
    <name type="scientific">Orbilia ellipsospora</name>
    <dbReference type="NCBI Taxonomy" id="2528407"/>
    <lineage>
        <taxon>Eukaryota</taxon>
        <taxon>Fungi</taxon>
        <taxon>Dikarya</taxon>
        <taxon>Ascomycota</taxon>
        <taxon>Pezizomycotina</taxon>
        <taxon>Orbiliomycetes</taxon>
        <taxon>Orbiliales</taxon>
        <taxon>Orbiliaceae</taxon>
        <taxon>Orbilia</taxon>
    </lineage>
</organism>
<dbReference type="PRINTS" id="PR00464">
    <property type="entry name" value="EP450II"/>
</dbReference>
<evidence type="ECO:0000256" key="9">
    <source>
        <dbReference type="RuleBase" id="RU000461"/>
    </source>
</evidence>
<dbReference type="CDD" id="cd11063">
    <property type="entry name" value="CYP52"/>
    <property type="match status" value="1"/>
</dbReference>
<dbReference type="Proteomes" id="UP001365542">
    <property type="component" value="Unassembled WGS sequence"/>
</dbReference>
<keyword evidence="6 8" id="KW-0408">Iron</keyword>
<dbReference type="InterPro" id="IPR001128">
    <property type="entry name" value="Cyt_P450"/>
</dbReference>
<dbReference type="PRINTS" id="PR01239">
    <property type="entry name" value="EP450IICYP52"/>
</dbReference>
<feature type="binding site" description="axial binding residue" evidence="8">
    <location>
        <position position="397"/>
    </location>
    <ligand>
        <name>heme</name>
        <dbReference type="ChEBI" id="CHEBI:30413"/>
    </ligand>
    <ligandPart>
        <name>Fe</name>
        <dbReference type="ChEBI" id="CHEBI:18248"/>
    </ligandPart>
</feature>
<evidence type="ECO:0000256" key="8">
    <source>
        <dbReference type="PIRSR" id="PIRSR602402-1"/>
    </source>
</evidence>
<dbReference type="InterPro" id="IPR036396">
    <property type="entry name" value="Cyt_P450_sf"/>
</dbReference>
<gene>
    <name evidence="10" type="primary">ALK2_2</name>
    <name evidence="10" type="ORF">TWF694_010181</name>
</gene>